<accession>A0ABT3FQZ7</accession>
<proteinExistence type="predicted"/>
<protein>
    <submittedName>
        <fullName evidence="2">Uncharacterized protein</fullName>
    </submittedName>
</protein>
<evidence type="ECO:0000256" key="1">
    <source>
        <dbReference type="SAM" id="MobiDB-lite"/>
    </source>
</evidence>
<dbReference type="Proteomes" id="UP001207930">
    <property type="component" value="Unassembled WGS sequence"/>
</dbReference>
<dbReference type="RefSeq" id="WP_264501956.1">
    <property type="nucleotide sequence ID" value="NZ_JAPDDS010000008.1"/>
</dbReference>
<gene>
    <name evidence="2" type="ORF">OKA04_14770</name>
</gene>
<comment type="caution">
    <text evidence="2">The sequence shown here is derived from an EMBL/GenBank/DDBJ whole genome shotgun (WGS) entry which is preliminary data.</text>
</comment>
<feature type="compositionally biased region" description="Polar residues" evidence="1">
    <location>
        <begin position="86"/>
        <end position="100"/>
    </location>
</feature>
<name>A0ABT3FQZ7_9BACT</name>
<organism evidence="2 3">
    <name type="scientific">Luteolibacter flavescens</name>
    <dbReference type="NCBI Taxonomy" id="1859460"/>
    <lineage>
        <taxon>Bacteria</taxon>
        <taxon>Pseudomonadati</taxon>
        <taxon>Verrucomicrobiota</taxon>
        <taxon>Verrucomicrobiia</taxon>
        <taxon>Verrucomicrobiales</taxon>
        <taxon>Verrucomicrobiaceae</taxon>
        <taxon>Luteolibacter</taxon>
    </lineage>
</organism>
<feature type="region of interest" description="Disordered" evidence="1">
    <location>
        <begin position="86"/>
        <end position="115"/>
    </location>
</feature>
<evidence type="ECO:0000313" key="2">
    <source>
        <dbReference type="EMBL" id="MCW1885999.1"/>
    </source>
</evidence>
<evidence type="ECO:0000313" key="3">
    <source>
        <dbReference type="Proteomes" id="UP001207930"/>
    </source>
</evidence>
<keyword evidence="3" id="KW-1185">Reference proteome</keyword>
<feature type="compositionally biased region" description="Basic and acidic residues" evidence="1">
    <location>
        <begin position="104"/>
        <end position="115"/>
    </location>
</feature>
<dbReference type="EMBL" id="JAPDDS010000008">
    <property type="protein sequence ID" value="MCW1885999.1"/>
    <property type="molecule type" value="Genomic_DNA"/>
</dbReference>
<reference evidence="2 3" key="1">
    <citation type="submission" date="2022-10" db="EMBL/GenBank/DDBJ databases">
        <title>Luteolibacter flavescens strain MCCC 1K03193, whole genome shotgun sequencing project.</title>
        <authorList>
            <person name="Zhao G."/>
            <person name="Shen L."/>
        </authorList>
    </citation>
    <scope>NUCLEOTIDE SEQUENCE [LARGE SCALE GENOMIC DNA]</scope>
    <source>
        <strain evidence="2 3">MCCC 1K03193</strain>
    </source>
</reference>
<sequence length="115" mass="12422">MSKAKSIAIQTMAEHGYNLIDQSSNMLTFERQMPPGDAALYLMAVGNSYHSTPSVTLRLSFVQLGGEVKIYGTVGASTQGPFGQIRSNDLTRGKSGQQLQEGLELIKARTNGDSR</sequence>